<dbReference type="VEuPathDB" id="FungiDB:CPSG_04564"/>
<evidence type="ECO:0000313" key="2">
    <source>
        <dbReference type="Proteomes" id="UP000002497"/>
    </source>
</evidence>
<name>E9D323_COCPS</name>
<gene>
    <name evidence="1" type="ORF">CPSG_04564</name>
</gene>
<keyword evidence="2" id="KW-1185">Reference proteome</keyword>
<protein>
    <submittedName>
        <fullName evidence="1">Predicted protein</fullName>
    </submittedName>
</protein>
<dbReference type="Proteomes" id="UP000002497">
    <property type="component" value="Unassembled WGS sequence"/>
</dbReference>
<organism evidence="2">
    <name type="scientific">Coccidioides posadasii (strain RMSCC 757 / Silveira)</name>
    <name type="common">Valley fever fungus</name>
    <dbReference type="NCBI Taxonomy" id="443226"/>
    <lineage>
        <taxon>Eukaryota</taxon>
        <taxon>Fungi</taxon>
        <taxon>Dikarya</taxon>
        <taxon>Ascomycota</taxon>
        <taxon>Pezizomycotina</taxon>
        <taxon>Eurotiomycetes</taxon>
        <taxon>Eurotiomycetidae</taxon>
        <taxon>Onygenales</taxon>
        <taxon>Onygenaceae</taxon>
        <taxon>Coccidioides</taxon>
    </lineage>
</organism>
<evidence type="ECO:0000313" key="1">
    <source>
        <dbReference type="EMBL" id="EFW19018.1"/>
    </source>
</evidence>
<dbReference type="EMBL" id="GL636491">
    <property type="protein sequence ID" value="EFW19018.1"/>
    <property type="molecule type" value="Genomic_DNA"/>
</dbReference>
<reference evidence="2" key="2">
    <citation type="submission" date="2010-03" db="EMBL/GenBank/DDBJ databases">
        <title>The genome sequence of Coccidioides posadasii strain Silveira.</title>
        <authorList>
            <consortium name="The Broad Institute Genome Sequencing Center for Infectious Disease"/>
            <person name="Neafsey D."/>
            <person name="Orbach M."/>
            <person name="Henn M.R."/>
            <person name="Cole G.T."/>
            <person name="Galgiani J."/>
            <person name="Gardner M.J."/>
            <person name="Kirkland T.N."/>
            <person name="Taylor J.W."/>
            <person name="Young S.K."/>
            <person name="Zeng Q."/>
            <person name="Koehrsen M."/>
            <person name="Alvarado L."/>
            <person name="Berlin A."/>
            <person name="Borenstein D."/>
            <person name="Chapman S.B."/>
            <person name="Chen Z."/>
            <person name="Engels R."/>
            <person name="Freedman E."/>
            <person name="Gellesch M."/>
            <person name="Goldberg J."/>
            <person name="Griggs A."/>
            <person name="Gujja S."/>
            <person name="Heilman E."/>
            <person name="Heiman D."/>
            <person name="Howarth C."/>
            <person name="Jen D."/>
            <person name="Larson L."/>
            <person name="Mehta T."/>
            <person name="Neiman D."/>
            <person name="Park D."/>
            <person name="Pearson M."/>
            <person name="Richards J."/>
            <person name="Roberts A."/>
            <person name="Saif S."/>
            <person name="Shea T."/>
            <person name="Shenoy N."/>
            <person name="Sisk P."/>
            <person name="Stolte C."/>
            <person name="Sykes S."/>
            <person name="Walk T."/>
            <person name="White J."/>
            <person name="Yandava C."/>
            <person name="Haas B."/>
            <person name="Nusbaum C."/>
            <person name="Birren B."/>
        </authorList>
    </citation>
    <scope>NUCLEOTIDE SEQUENCE [LARGE SCALE GENOMIC DNA]</scope>
    <source>
        <strain evidence="2">RMSCC 757 / Silveira</strain>
    </source>
</reference>
<sequence length="75" mass="8005">MQPAVEEPMCVVPAHPPARHILSTGYTGVLHGVGGLRDDRPAAMVRGKSTGDPTVRFIVFLGWLASLQQTGRLAL</sequence>
<dbReference type="HOGENOM" id="CLU_2670901_0_0_1"/>
<dbReference type="AlphaFoldDB" id="E9D323"/>
<accession>E9D323</accession>
<proteinExistence type="predicted"/>
<reference evidence="2" key="1">
    <citation type="journal article" date="2010" name="Genome Res.">
        <title>Population genomic sequencing of Coccidioides fungi reveals recent hybridization and transposon control.</title>
        <authorList>
            <person name="Neafsey D.E."/>
            <person name="Barker B.M."/>
            <person name="Sharpton T.J."/>
            <person name="Stajich J.E."/>
            <person name="Park D.J."/>
            <person name="Whiston E."/>
            <person name="Hung C.-Y."/>
            <person name="McMahan C."/>
            <person name="White J."/>
            <person name="Sykes S."/>
            <person name="Heiman D."/>
            <person name="Young S."/>
            <person name="Zeng Q."/>
            <person name="Abouelleil A."/>
            <person name="Aftuck L."/>
            <person name="Bessette D."/>
            <person name="Brown A."/>
            <person name="FitzGerald M."/>
            <person name="Lui A."/>
            <person name="Macdonald J.P."/>
            <person name="Priest M."/>
            <person name="Orbach M.J."/>
            <person name="Galgiani J.N."/>
            <person name="Kirkland T.N."/>
            <person name="Cole G.T."/>
            <person name="Birren B.W."/>
            <person name="Henn M.R."/>
            <person name="Taylor J.W."/>
            <person name="Rounsley S.D."/>
        </authorList>
    </citation>
    <scope>NUCLEOTIDE SEQUENCE [LARGE SCALE GENOMIC DNA]</scope>
    <source>
        <strain evidence="2">RMSCC 757 / Silveira</strain>
    </source>
</reference>